<organism evidence="7">
    <name type="scientific">Diacronema lutheri</name>
    <name type="common">Unicellular marine alga</name>
    <name type="synonym">Monochrysis lutheri</name>
    <dbReference type="NCBI Taxonomy" id="2081491"/>
    <lineage>
        <taxon>Eukaryota</taxon>
        <taxon>Haptista</taxon>
        <taxon>Haptophyta</taxon>
        <taxon>Pavlovophyceae</taxon>
        <taxon>Pavlovales</taxon>
        <taxon>Pavlovaceae</taxon>
        <taxon>Diacronema</taxon>
    </lineage>
</organism>
<dbReference type="PROSITE" id="PS50894">
    <property type="entry name" value="HPT"/>
    <property type="match status" value="1"/>
</dbReference>
<feature type="modified residue" description="4-aspartylphosphate" evidence="3">
    <location>
        <position position="159"/>
    </location>
</feature>
<dbReference type="SUPFAM" id="SSF52172">
    <property type="entry name" value="CheY-like"/>
    <property type="match status" value="1"/>
</dbReference>
<dbReference type="PROSITE" id="PS50110">
    <property type="entry name" value="RESPONSE_REGULATORY"/>
    <property type="match status" value="1"/>
</dbReference>
<feature type="domain" description="HPt" evidence="6">
    <location>
        <begin position="345"/>
        <end position="452"/>
    </location>
</feature>
<dbReference type="Pfam" id="PF01627">
    <property type="entry name" value="Hpt"/>
    <property type="match status" value="1"/>
</dbReference>
<dbReference type="PANTHER" id="PTHR45339">
    <property type="entry name" value="HYBRID SIGNAL TRANSDUCTION HISTIDINE KINASE J"/>
    <property type="match status" value="1"/>
</dbReference>
<evidence type="ECO:0000259" key="6">
    <source>
        <dbReference type="PROSITE" id="PS50894"/>
    </source>
</evidence>
<dbReference type="InterPro" id="IPR001789">
    <property type="entry name" value="Sig_transdc_resp-reg_receiver"/>
</dbReference>
<dbReference type="Gene3D" id="3.40.50.2300">
    <property type="match status" value="1"/>
</dbReference>
<evidence type="ECO:0000313" key="7">
    <source>
        <dbReference type="EMBL" id="CAD8272834.1"/>
    </source>
</evidence>
<evidence type="ECO:0000256" key="1">
    <source>
        <dbReference type="ARBA" id="ARBA00022553"/>
    </source>
</evidence>
<sequence>MSPHGASNSIAWAFHVQLEVAAPAAAASDQRATGAFAHPSMQADLVSTEPAARADAAGARAHDSRERTFQVRTVTNTGLSGNFINGVLSGGSASFEPHAGLRGHVLAVDDNAYNIDVAKNMLQMLGHRVSTAENGRIAVDRLLELREANQNDVALVLMDCDMPVMDGWEATAAIRKLEEERGWVHLPIIAVTAYASSDSQARSIDLGMDDYLTKPYSLSALRQKIALHMLRNEPPQPQAATAPGVQGSAPTAAPTALSAAAQPVSTDASLPGASPDEANSPTAADAPLPIAQTGAAAEPAAAAAAGGSGSALSAELAAAVDEAYAAVSDKSIVNSQQMQAIFGGNTQLMLQAVTMFVTSSRDVPATIETALEAHNFEKLHRAVHQCKGSAGYIGAERVHALSLELQTQARALQQQQSAVADPATVEAPLAVRAQVHALARCLTELLSQLDTMQLTK</sequence>
<dbReference type="SUPFAM" id="SSF47226">
    <property type="entry name" value="Histidine-containing phosphotransfer domain, HPT domain"/>
    <property type="match status" value="1"/>
</dbReference>
<evidence type="ECO:0000256" key="4">
    <source>
        <dbReference type="SAM" id="MobiDB-lite"/>
    </source>
</evidence>
<evidence type="ECO:0000259" key="5">
    <source>
        <dbReference type="PROSITE" id="PS50110"/>
    </source>
</evidence>
<feature type="domain" description="Response regulatory" evidence="5">
    <location>
        <begin position="104"/>
        <end position="229"/>
    </location>
</feature>
<dbReference type="Gene3D" id="1.20.120.160">
    <property type="entry name" value="HPT domain"/>
    <property type="match status" value="1"/>
</dbReference>
<dbReference type="InterPro" id="IPR008207">
    <property type="entry name" value="Sig_transdc_His_kin_Hpt_dom"/>
</dbReference>
<feature type="region of interest" description="Disordered" evidence="4">
    <location>
        <begin position="46"/>
        <end position="66"/>
    </location>
</feature>
<feature type="modified residue" description="Phosphohistidine" evidence="2">
    <location>
        <position position="384"/>
    </location>
</feature>
<name>A0A7R9USQ4_DIALT</name>
<dbReference type="InterPro" id="IPR011006">
    <property type="entry name" value="CheY-like_superfamily"/>
</dbReference>
<keyword evidence="1 3" id="KW-0597">Phosphoprotein</keyword>
<dbReference type="EMBL" id="HBEB01011037">
    <property type="protein sequence ID" value="CAD8272834.1"/>
    <property type="molecule type" value="Transcribed_RNA"/>
</dbReference>
<dbReference type="AlphaFoldDB" id="A0A7R9USQ4"/>
<feature type="compositionally biased region" description="Low complexity" evidence="4">
    <location>
        <begin position="248"/>
        <end position="261"/>
    </location>
</feature>
<dbReference type="Pfam" id="PF00072">
    <property type="entry name" value="Response_reg"/>
    <property type="match status" value="1"/>
</dbReference>
<dbReference type="GO" id="GO:0005886">
    <property type="term" value="C:plasma membrane"/>
    <property type="evidence" value="ECO:0007669"/>
    <property type="project" value="UniProtKB-SubCell"/>
</dbReference>
<evidence type="ECO:0000256" key="2">
    <source>
        <dbReference type="PROSITE-ProRule" id="PRU00110"/>
    </source>
</evidence>
<dbReference type="SMART" id="SM00448">
    <property type="entry name" value="REC"/>
    <property type="match status" value="1"/>
</dbReference>
<evidence type="ECO:0000256" key="3">
    <source>
        <dbReference type="PROSITE-ProRule" id="PRU00169"/>
    </source>
</evidence>
<dbReference type="SMART" id="SM00073">
    <property type="entry name" value="HPT"/>
    <property type="match status" value="1"/>
</dbReference>
<feature type="region of interest" description="Disordered" evidence="4">
    <location>
        <begin position="234"/>
        <end position="286"/>
    </location>
</feature>
<dbReference type="CDD" id="cd17546">
    <property type="entry name" value="REC_hyHK_CKI1_RcsC-like"/>
    <property type="match status" value="1"/>
</dbReference>
<dbReference type="PANTHER" id="PTHR45339:SF3">
    <property type="entry name" value="HISTIDINE KINASE"/>
    <property type="match status" value="1"/>
</dbReference>
<gene>
    <name evidence="7" type="ORF">PLUT1463_LOCUS7148</name>
</gene>
<protein>
    <recommendedName>
        <fullName evidence="8">Response regulator</fullName>
    </recommendedName>
</protein>
<proteinExistence type="predicted"/>
<dbReference type="InterPro" id="IPR036641">
    <property type="entry name" value="HPT_dom_sf"/>
</dbReference>
<dbReference type="GO" id="GO:0005524">
    <property type="term" value="F:ATP binding"/>
    <property type="evidence" value="ECO:0007669"/>
    <property type="project" value="UniProtKB-KW"/>
</dbReference>
<evidence type="ECO:0008006" key="8">
    <source>
        <dbReference type="Google" id="ProtNLM"/>
    </source>
</evidence>
<accession>A0A7R9USQ4</accession>
<dbReference type="GO" id="GO:0000160">
    <property type="term" value="P:phosphorelay signal transduction system"/>
    <property type="evidence" value="ECO:0007669"/>
    <property type="project" value="InterPro"/>
</dbReference>
<dbReference type="CDD" id="cd00088">
    <property type="entry name" value="HPT"/>
    <property type="match status" value="1"/>
</dbReference>
<reference evidence="7" key="1">
    <citation type="submission" date="2021-01" db="EMBL/GenBank/DDBJ databases">
        <authorList>
            <person name="Corre E."/>
            <person name="Pelletier E."/>
            <person name="Niang G."/>
            <person name="Scheremetjew M."/>
            <person name="Finn R."/>
            <person name="Kale V."/>
            <person name="Holt S."/>
            <person name="Cochrane G."/>
            <person name="Meng A."/>
            <person name="Brown T."/>
            <person name="Cohen L."/>
        </authorList>
    </citation>
    <scope>NUCLEOTIDE SEQUENCE</scope>
    <source>
        <strain evidence="7">RCC1537</strain>
    </source>
</reference>